<dbReference type="OrthoDB" id="3267748at2759"/>
<gene>
    <name evidence="3" type="ORF">K443DRAFT_123626</name>
</gene>
<feature type="compositionally biased region" description="Low complexity" evidence="1">
    <location>
        <begin position="269"/>
        <end position="280"/>
    </location>
</feature>
<reference evidence="4" key="2">
    <citation type="submission" date="2015-01" db="EMBL/GenBank/DDBJ databases">
        <title>Evolutionary Origins and Diversification of the Mycorrhizal Mutualists.</title>
        <authorList>
            <consortium name="DOE Joint Genome Institute"/>
            <consortium name="Mycorrhizal Genomics Consortium"/>
            <person name="Kohler A."/>
            <person name="Kuo A."/>
            <person name="Nagy L.G."/>
            <person name="Floudas D."/>
            <person name="Copeland A."/>
            <person name="Barry K.W."/>
            <person name="Cichocki N."/>
            <person name="Veneault-Fourrey C."/>
            <person name="LaButti K."/>
            <person name="Lindquist E.A."/>
            <person name="Lipzen A."/>
            <person name="Lundell T."/>
            <person name="Morin E."/>
            <person name="Murat C."/>
            <person name="Riley R."/>
            <person name="Ohm R."/>
            <person name="Sun H."/>
            <person name="Tunlid A."/>
            <person name="Henrissat B."/>
            <person name="Grigoriev I.V."/>
            <person name="Hibbett D.S."/>
            <person name="Martin F."/>
        </authorList>
    </citation>
    <scope>NUCLEOTIDE SEQUENCE [LARGE SCALE GENOMIC DNA]</scope>
    <source>
        <strain evidence="4">LaAM-08-1</strain>
    </source>
</reference>
<dbReference type="HOGENOM" id="CLU_956661_0_0_1"/>
<evidence type="ECO:0000313" key="4">
    <source>
        <dbReference type="Proteomes" id="UP000054477"/>
    </source>
</evidence>
<evidence type="ECO:0000259" key="2">
    <source>
        <dbReference type="Pfam" id="PF03732"/>
    </source>
</evidence>
<proteinExistence type="predicted"/>
<protein>
    <recommendedName>
        <fullName evidence="2">Retrotransposon gag domain-containing protein</fullName>
    </recommendedName>
</protein>
<reference evidence="3 4" key="1">
    <citation type="submission" date="2014-04" db="EMBL/GenBank/DDBJ databases">
        <authorList>
            <consortium name="DOE Joint Genome Institute"/>
            <person name="Kuo A."/>
            <person name="Kohler A."/>
            <person name="Nagy L.G."/>
            <person name="Floudas D."/>
            <person name="Copeland A."/>
            <person name="Barry K.W."/>
            <person name="Cichocki N."/>
            <person name="Veneault-Fourrey C."/>
            <person name="LaButti K."/>
            <person name="Lindquist E.A."/>
            <person name="Lipzen A."/>
            <person name="Lundell T."/>
            <person name="Morin E."/>
            <person name="Murat C."/>
            <person name="Sun H."/>
            <person name="Tunlid A."/>
            <person name="Henrissat B."/>
            <person name="Grigoriev I.V."/>
            <person name="Hibbett D.S."/>
            <person name="Martin F."/>
            <person name="Nordberg H.P."/>
            <person name="Cantor M.N."/>
            <person name="Hua S.X."/>
        </authorList>
    </citation>
    <scope>NUCLEOTIDE SEQUENCE [LARGE SCALE GENOMIC DNA]</scope>
    <source>
        <strain evidence="3 4">LaAM-08-1</strain>
    </source>
</reference>
<accession>A0A0C9X030</accession>
<feature type="domain" description="Retrotransposon gag" evidence="2">
    <location>
        <begin position="89"/>
        <end position="178"/>
    </location>
</feature>
<dbReference type="Proteomes" id="UP000054477">
    <property type="component" value="Unassembled WGS sequence"/>
</dbReference>
<dbReference type="STRING" id="1095629.A0A0C9X030"/>
<keyword evidence="4" id="KW-1185">Reference proteome</keyword>
<feature type="region of interest" description="Disordered" evidence="1">
    <location>
        <begin position="208"/>
        <end position="291"/>
    </location>
</feature>
<dbReference type="AlphaFoldDB" id="A0A0C9X030"/>
<evidence type="ECO:0000256" key="1">
    <source>
        <dbReference type="SAM" id="MobiDB-lite"/>
    </source>
</evidence>
<dbReference type="Pfam" id="PF03732">
    <property type="entry name" value="Retrotrans_gag"/>
    <property type="match status" value="1"/>
</dbReference>
<dbReference type="InterPro" id="IPR005162">
    <property type="entry name" value="Retrotrans_gag_dom"/>
</dbReference>
<name>A0A0C9X030_9AGAR</name>
<dbReference type="EMBL" id="KN838668">
    <property type="protein sequence ID" value="KIJ98465.1"/>
    <property type="molecule type" value="Genomic_DNA"/>
</dbReference>
<organism evidence="3 4">
    <name type="scientific">Laccaria amethystina LaAM-08-1</name>
    <dbReference type="NCBI Taxonomy" id="1095629"/>
    <lineage>
        <taxon>Eukaryota</taxon>
        <taxon>Fungi</taxon>
        <taxon>Dikarya</taxon>
        <taxon>Basidiomycota</taxon>
        <taxon>Agaricomycotina</taxon>
        <taxon>Agaricomycetes</taxon>
        <taxon>Agaricomycetidae</taxon>
        <taxon>Agaricales</taxon>
        <taxon>Agaricineae</taxon>
        <taxon>Hydnangiaceae</taxon>
        <taxon>Laccaria</taxon>
    </lineage>
</organism>
<feature type="compositionally biased region" description="Polar residues" evidence="1">
    <location>
        <begin position="281"/>
        <end position="291"/>
    </location>
</feature>
<feature type="compositionally biased region" description="Polar residues" evidence="1">
    <location>
        <begin position="243"/>
        <end position="268"/>
    </location>
</feature>
<feature type="compositionally biased region" description="Polar residues" evidence="1">
    <location>
        <begin position="213"/>
        <end position="236"/>
    </location>
</feature>
<evidence type="ECO:0000313" key="3">
    <source>
        <dbReference type="EMBL" id="KIJ98465.1"/>
    </source>
</evidence>
<sequence>MSPRLMIANLRAWKRQLEVWKTDLLIKSHLRAISGTHWTTSTDVLALVGWIQTLSPRILLIPVRTLLRLSGQPLHEETFQVNKQVFVLSYYLKGKAYNYYTQKVSMNYRDWTLWEFFEQMFNYCFPVNYRMAQRQKLKKCFQNEKTVSEYIHELEELFNMIGIVDNHEKLIKLWNGLRSSIQRALWRDRYNPEISEWDDVRDRAETIKISESVPDQQRKNNNSGTHHVHPNNGNSCNKKHSGNRNPGSSNNFQRGSSQAPSGQRNNNFSRGSSRPQSQQPKGNFNQNNSFR</sequence>